<organism evidence="1 2">
    <name type="scientific">Timema podura</name>
    <name type="common">Walking stick</name>
    <dbReference type="NCBI Taxonomy" id="61482"/>
    <lineage>
        <taxon>Eukaryota</taxon>
        <taxon>Metazoa</taxon>
        <taxon>Ecdysozoa</taxon>
        <taxon>Arthropoda</taxon>
        <taxon>Hexapoda</taxon>
        <taxon>Insecta</taxon>
        <taxon>Pterygota</taxon>
        <taxon>Neoptera</taxon>
        <taxon>Polyneoptera</taxon>
        <taxon>Phasmatodea</taxon>
        <taxon>Timematodea</taxon>
        <taxon>Timematoidea</taxon>
        <taxon>Timematidae</taxon>
        <taxon>Timema</taxon>
    </lineage>
</organism>
<accession>A0ABN7NSI5</accession>
<proteinExistence type="predicted"/>
<comment type="caution">
    <text evidence="1">The sequence shown here is derived from an EMBL/GenBank/DDBJ whole genome shotgun (WGS) entry which is preliminary data.</text>
</comment>
<name>A0ABN7NSI5_TIMPD</name>
<dbReference type="EMBL" id="CAJPIN010007251">
    <property type="protein sequence ID" value="CAG2058416.1"/>
    <property type="molecule type" value="Genomic_DNA"/>
</dbReference>
<evidence type="ECO:0000313" key="1">
    <source>
        <dbReference type="EMBL" id="CAG2058416.1"/>
    </source>
</evidence>
<gene>
    <name evidence="1" type="ORF">TPAB3V08_LOCUS5386</name>
</gene>
<protein>
    <submittedName>
        <fullName evidence="1">Uncharacterized protein</fullName>
    </submittedName>
</protein>
<keyword evidence="2" id="KW-1185">Reference proteome</keyword>
<feature type="non-terminal residue" evidence="1">
    <location>
        <position position="84"/>
    </location>
</feature>
<reference evidence="1" key="1">
    <citation type="submission" date="2021-03" db="EMBL/GenBank/DDBJ databases">
        <authorList>
            <person name="Tran Van P."/>
        </authorList>
    </citation>
    <scope>NUCLEOTIDE SEQUENCE</scope>
</reference>
<evidence type="ECO:0000313" key="2">
    <source>
        <dbReference type="Proteomes" id="UP001153148"/>
    </source>
</evidence>
<sequence>MNWKVLWQDVDLMRHGKTRGSLYSLGRRNSQVTLGSEDAMSIGEQNRQVFVKTAFYKGSKVALKQIHRSRIDLNRPLLLELKRV</sequence>
<dbReference type="Proteomes" id="UP001153148">
    <property type="component" value="Unassembled WGS sequence"/>
</dbReference>